<dbReference type="EMBL" id="CP034348">
    <property type="protein sequence ID" value="QGX99493.1"/>
    <property type="molecule type" value="Genomic_DNA"/>
</dbReference>
<dbReference type="InterPro" id="IPR008334">
    <property type="entry name" value="5'-Nucleotdase_C"/>
</dbReference>
<dbReference type="Pfam" id="PF02872">
    <property type="entry name" value="5_nucleotid_C"/>
    <property type="match status" value="1"/>
</dbReference>
<dbReference type="InterPro" id="IPR004843">
    <property type="entry name" value="Calcineurin-like_PHP"/>
</dbReference>
<dbReference type="Gene3D" id="3.90.780.10">
    <property type="entry name" value="5'-Nucleotidase, C-terminal domain"/>
    <property type="match status" value="1"/>
</dbReference>
<dbReference type="InterPro" id="IPR006179">
    <property type="entry name" value="5_nucleotidase/apyrase"/>
</dbReference>
<keyword evidence="2" id="KW-0732">Signal</keyword>
<keyword evidence="3" id="KW-0378">Hydrolase</keyword>
<name>A0A6I6IUB5_9RHOB</name>
<dbReference type="NCBIfam" id="NF006938">
    <property type="entry name" value="PRK09420.1"/>
    <property type="match status" value="1"/>
</dbReference>
<gene>
    <name evidence="6" type="ORF">EI983_14935</name>
</gene>
<feature type="domain" description="5'-Nucleotidase C-terminal" evidence="5">
    <location>
        <begin position="412"/>
        <end position="540"/>
    </location>
</feature>
<evidence type="ECO:0000259" key="4">
    <source>
        <dbReference type="Pfam" id="PF00149"/>
    </source>
</evidence>
<dbReference type="PANTHER" id="PTHR11575:SF6">
    <property type="entry name" value="2',3'-CYCLIC-NUCLEOTIDE 2'-PHOSPHODIESTERASE_3'-NUCLEOTIDASE"/>
    <property type="match status" value="1"/>
</dbReference>
<dbReference type="GO" id="GO:0046872">
    <property type="term" value="F:metal ion binding"/>
    <property type="evidence" value="ECO:0007669"/>
    <property type="project" value="InterPro"/>
</dbReference>
<feature type="domain" description="Calcineurin-like phosphoesterase" evidence="4">
    <location>
        <begin position="23"/>
        <end position="264"/>
    </location>
</feature>
<dbReference type="GO" id="GO:0016788">
    <property type="term" value="F:hydrolase activity, acting on ester bonds"/>
    <property type="evidence" value="ECO:0007669"/>
    <property type="project" value="InterPro"/>
</dbReference>
<evidence type="ECO:0000259" key="5">
    <source>
        <dbReference type="Pfam" id="PF02872"/>
    </source>
</evidence>
<dbReference type="SUPFAM" id="SSF56300">
    <property type="entry name" value="Metallo-dependent phosphatases"/>
    <property type="match status" value="1"/>
</dbReference>
<protein>
    <submittedName>
        <fullName evidence="6">Bifunctional 2',3'-cyclic-nucleotide 2'-phosphodiesterase/3'-nucleotidase</fullName>
    </submittedName>
</protein>
<keyword evidence="3" id="KW-0547">Nucleotide-binding</keyword>
<dbReference type="PRINTS" id="PR01607">
    <property type="entry name" value="APYRASEFAMLY"/>
</dbReference>
<dbReference type="GO" id="GO:0030288">
    <property type="term" value="C:outer membrane-bounded periplasmic space"/>
    <property type="evidence" value="ECO:0007669"/>
    <property type="project" value="TreeGrafter"/>
</dbReference>
<dbReference type="InterPro" id="IPR029052">
    <property type="entry name" value="Metallo-depent_PP-like"/>
</dbReference>
<dbReference type="GO" id="GO:0009166">
    <property type="term" value="P:nucleotide catabolic process"/>
    <property type="evidence" value="ECO:0007669"/>
    <property type="project" value="InterPro"/>
</dbReference>
<dbReference type="Proteomes" id="UP000428330">
    <property type="component" value="Chromosome"/>
</dbReference>
<comment type="similarity">
    <text evidence="1 3">Belongs to the 5'-nucleotidase family.</text>
</comment>
<dbReference type="Gene3D" id="3.60.21.10">
    <property type="match status" value="1"/>
</dbReference>
<reference evidence="7" key="1">
    <citation type="submission" date="2018-12" db="EMBL/GenBank/DDBJ databases">
        <title>Complete genome sequence of Roseovarius sp. MME-070.</title>
        <authorList>
            <person name="Nam Y.-D."/>
            <person name="Kang J."/>
            <person name="Chung W.-H."/>
            <person name="Park Y.S."/>
        </authorList>
    </citation>
    <scope>NUCLEOTIDE SEQUENCE [LARGE SCALE GENOMIC DNA]</scope>
    <source>
        <strain evidence="7">MME-070</strain>
    </source>
</reference>
<proteinExistence type="inferred from homology"/>
<dbReference type="PROSITE" id="PS00786">
    <property type="entry name" value="5_NUCLEOTIDASE_2"/>
    <property type="match status" value="1"/>
</dbReference>
<dbReference type="InterPro" id="IPR006146">
    <property type="entry name" value="5'-Nucleotdase_CS"/>
</dbReference>
<keyword evidence="7" id="KW-1185">Reference proteome</keyword>
<dbReference type="KEGG" id="rom:EI983_14935"/>
<evidence type="ECO:0000256" key="3">
    <source>
        <dbReference type="RuleBase" id="RU362119"/>
    </source>
</evidence>
<dbReference type="PANTHER" id="PTHR11575">
    <property type="entry name" value="5'-NUCLEOTIDASE-RELATED"/>
    <property type="match status" value="1"/>
</dbReference>
<dbReference type="InterPro" id="IPR036907">
    <property type="entry name" value="5'-Nucleotdase_C_sf"/>
</dbReference>
<evidence type="ECO:0000256" key="2">
    <source>
        <dbReference type="ARBA" id="ARBA00022729"/>
    </source>
</evidence>
<sequence length="625" mass="67552">MSNPHILSQARPSPPQEGARIDLRLLQTTDVHANLLDYDYHSDRPVEHYGLVRTATLIRRARAEAANSLLFDNGDFLQGTPLSDIVTRRCRDWQSAHPVIAAMNALGYDAAGLGNHEFNFGLDALRAFLAQTAFPLTCGNALTHLGDDPAQDQHLLPPYLLLRRKLSDRTGIARDLTIGVLGLIPPQVAAWDHYHLAGRLWLRDILQTARHMVPRMRAAGADLVIVLAHSGIEQGPDRPGMENAALPLSRLPGVDAVLAGHTHQVYPPRPAHGPTDGAAPIVMAGFRGSHLGVLDLALTARDGRWQVTGTSSEARPVAAPDPAPPDPALSELLRPAHGATLRLIRHELGQTRRALHSYFALVGQSRALHLVSEAKRAAALEVLKGQTDPALPILSVSTSYKTGGRGGPQYYSDVAPGALFLRHAADLYPFPNVLCIARITGAELRDWLERSASVFQQITPGPMPQPLHTGEMPGHAFDVITGVTYEIDLSRPALYDAQGNRRATGPGRIRRLTHDGAPVTDAQPFLIVTNNYRANGGGPFRPLGKEQILHTGEVQVVDLLIRHLKAASPLDPVDAPNWRFAPLPGAEVIFDTGPGVRAYPEDIAALGATDLGDTDAGFARFSLRL</sequence>
<evidence type="ECO:0000313" key="6">
    <source>
        <dbReference type="EMBL" id="QGX99493.1"/>
    </source>
</evidence>
<dbReference type="AlphaFoldDB" id="A0A6I6IUB5"/>
<dbReference type="OrthoDB" id="9803927at2"/>
<evidence type="ECO:0000313" key="7">
    <source>
        <dbReference type="Proteomes" id="UP000428330"/>
    </source>
</evidence>
<organism evidence="6 7">
    <name type="scientific">Roseovarius faecimaris</name>
    <dbReference type="NCBI Taxonomy" id="2494550"/>
    <lineage>
        <taxon>Bacteria</taxon>
        <taxon>Pseudomonadati</taxon>
        <taxon>Pseudomonadota</taxon>
        <taxon>Alphaproteobacteria</taxon>
        <taxon>Rhodobacterales</taxon>
        <taxon>Roseobacteraceae</taxon>
        <taxon>Roseovarius</taxon>
    </lineage>
</organism>
<accession>A0A6I6IUB5</accession>
<dbReference type="SUPFAM" id="SSF55816">
    <property type="entry name" value="5'-nucleotidase (syn. UDP-sugar hydrolase), C-terminal domain"/>
    <property type="match status" value="1"/>
</dbReference>
<evidence type="ECO:0000256" key="1">
    <source>
        <dbReference type="ARBA" id="ARBA00006654"/>
    </source>
</evidence>
<dbReference type="Pfam" id="PF00149">
    <property type="entry name" value="Metallophos"/>
    <property type="match status" value="1"/>
</dbReference>
<dbReference type="GO" id="GO:0000166">
    <property type="term" value="F:nucleotide binding"/>
    <property type="evidence" value="ECO:0007669"/>
    <property type="project" value="UniProtKB-KW"/>
</dbReference>